<dbReference type="AlphaFoldDB" id="A0A4R5CPG9"/>
<dbReference type="InterPro" id="IPR004547">
    <property type="entry name" value="Glucosamine6P_isomerase"/>
</dbReference>
<evidence type="ECO:0000313" key="4">
    <source>
        <dbReference type="Proteomes" id="UP000294739"/>
    </source>
</evidence>
<gene>
    <name evidence="3" type="ORF">E1269_22260</name>
</gene>
<comment type="caution">
    <text evidence="3">The sequence shown here is derived from an EMBL/GenBank/DDBJ whole genome shotgun (WGS) entry which is preliminary data.</text>
</comment>
<accession>A0A4R5CPG9</accession>
<dbReference type="Proteomes" id="UP000294739">
    <property type="component" value="Unassembled WGS sequence"/>
</dbReference>
<feature type="domain" description="Glucosamine/galactosamine-6-phosphate isomerase" evidence="2">
    <location>
        <begin position="24"/>
        <end position="242"/>
    </location>
</feature>
<dbReference type="SUPFAM" id="SSF100950">
    <property type="entry name" value="NagB/RpiA/CoA transferase-like"/>
    <property type="match status" value="1"/>
</dbReference>
<dbReference type="GO" id="GO:0005975">
    <property type="term" value="P:carbohydrate metabolic process"/>
    <property type="evidence" value="ECO:0007669"/>
    <property type="project" value="InterPro"/>
</dbReference>
<proteinExistence type="predicted"/>
<evidence type="ECO:0000256" key="1">
    <source>
        <dbReference type="ARBA" id="ARBA00023277"/>
    </source>
</evidence>
<dbReference type="InParanoid" id="A0A4R5CPG9"/>
<dbReference type="InterPro" id="IPR006148">
    <property type="entry name" value="Glc/Gal-6P_isomerase"/>
</dbReference>
<dbReference type="Pfam" id="PF01182">
    <property type="entry name" value="Glucosamine_iso"/>
    <property type="match status" value="1"/>
</dbReference>
<organism evidence="3 4">
    <name type="scientific">Jiangella asiatica</name>
    <dbReference type="NCBI Taxonomy" id="2530372"/>
    <lineage>
        <taxon>Bacteria</taxon>
        <taxon>Bacillati</taxon>
        <taxon>Actinomycetota</taxon>
        <taxon>Actinomycetes</taxon>
        <taxon>Jiangellales</taxon>
        <taxon>Jiangellaceae</taxon>
        <taxon>Jiangella</taxon>
    </lineage>
</organism>
<reference evidence="3 4" key="1">
    <citation type="submission" date="2019-03" db="EMBL/GenBank/DDBJ databases">
        <title>Draft genome sequences of novel Actinobacteria.</title>
        <authorList>
            <person name="Sahin N."/>
            <person name="Ay H."/>
            <person name="Saygin H."/>
        </authorList>
    </citation>
    <scope>NUCLEOTIDE SEQUENCE [LARGE SCALE GENOMIC DNA]</scope>
    <source>
        <strain evidence="3 4">5K138</strain>
    </source>
</reference>
<dbReference type="GO" id="GO:0004342">
    <property type="term" value="F:glucosamine-6-phosphate deaminase activity"/>
    <property type="evidence" value="ECO:0007669"/>
    <property type="project" value="InterPro"/>
</dbReference>
<protein>
    <submittedName>
        <fullName evidence="3">Glucosamine-6-phosphate deaminase</fullName>
    </submittedName>
</protein>
<dbReference type="GO" id="GO:0042802">
    <property type="term" value="F:identical protein binding"/>
    <property type="evidence" value="ECO:0007669"/>
    <property type="project" value="TreeGrafter"/>
</dbReference>
<dbReference type="PANTHER" id="PTHR11280:SF6">
    <property type="entry name" value="GLUCOSAMINE-6-PHOSPHATE ISOMERASE NAGB"/>
    <property type="match status" value="1"/>
</dbReference>
<dbReference type="GO" id="GO:0019262">
    <property type="term" value="P:N-acetylneuraminate catabolic process"/>
    <property type="evidence" value="ECO:0007669"/>
    <property type="project" value="TreeGrafter"/>
</dbReference>
<evidence type="ECO:0000313" key="3">
    <source>
        <dbReference type="EMBL" id="TDE02016.1"/>
    </source>
</evidence>
<dbReference type="OrthoDB" id="9791139at2"/>
<keyword evidence="4" id="KW-1185">Reference proteome</keyword>
<dbReference type="InterPro" id="IPR037171">
    <property type="entry name" value="NagB/RpiA_transferase-like"/>
</dbReference>
<dbReference type="GO" id="GO:0006043">
    <property type="term" value="P:glucosamine catabolic process"/>
    <property type="evidence" value="ECO:0007669"/>
    <property type="project" value="TreeGrafter"/>
</dbReference>
<evidence type="ECO:0000259" key="2">
    <source>
        <dbReference type="Pfam" id="PF01182"/>
    </source>
</evidence>
<dbReference type="EMBL" id="SMKZ01000038">
    <property type="protein sequence ID" value="TDE02016.1"/>
    <property type="molecule type" value="Genomic_DNA"/>
</dbReference>
<dbReference type="PANTHER" id="PTHR11280">
    <property type="entry name" value="GLUCOSAMINE-6-PHOSPHATE ISOMERASE"/>
    <property type="match status" value="1"/>
</dbReference>
<dbReference type="GO" id="GO:0005737">
    <property type="term" value="C:cytoplasm"/>
    <property type="evidence" value="ECO:0007669"/>
    <property type="project" value="TreeGrafter"/>
</dbReference>
<name>A0A4R5CPG9_9ACTN</name>
<keyword evidence="1" id="KW-0119">Carbohydrate metabolism</keyword>
<sequence length="269" mass="28301">MTTHPAPTSRTATVDLLRVAVHASADEAGRAAASVVAAALRRRLARAGEARVVFAAAPSQDAVLHALRAEPDIDWSAVTAFQMDEYVGLGDEHPQAFGTYLDDHIYGAVRPGRVHKMRPAGSGQAEADRYAALLAQAPIDVVCLGIGENGHIAFNDPGTADFEDPLAVKVVELDHASRVQQVNDGCFATVDEVPTHAVTVTVPALLAAATVVGSVSGTRKRDAVRRSLFGAIGTDCPASALRGHPNGWLFLDPDATPDEFMSVDPVKVE</sequence>
<dbReference type="Gene3D" id="3.40.50.1360">
    <property type="match status" value="1"/>
</dbReference>
<dbReference type="GO" id="GO:0006046">
    <property type="term" value="P:N-acetylglucosamine catabolic process"/>
    <property type="evidence" value="ECO:0007669"/>
    <property type="project" value="TreeGrafter"/>
</dbReference>